<accession>A0A401J086</accession>
<dbReference type="Gene3D" id="1.25.40.10">
    <property type="entry name" value="Tetratricopeptide repeat domain"/>
    <property type="match status" value="1"/>
</dbReference>
<dbReference type="CDD" id="cd07324">
    <property type="entry name" value="M48C_Oma1-like"/>
    <property type="match status" value="1"/>
</dbReference>
<dbReference type="InterPro" id="IPR051156">
    <property type="entry name" value="Mito/Outer_Membr_Metalloprot"/>
</dbReference>
<dbReference type="PANTHER" id="PTHR22726">
    <property type="entry name" value="METALLOENDOPEPTIDASE OMA1"/>
    <property type="match status" value="1"/>
</dbReference>
<dbReference type="Gene3D" id="3.30.2010.10">
    <property type="entry name" value="Metalloproteases ('zincins'), catalytic domain"/>
    <property type="match status" value="1"/>
</dbReference>
<dbReference type="GO" id="GO:0051603">
    <property type="term" value="P:proteolysis involved in protein catabolic process"/>
    <property type="evidence" value="ECO:0007669"/>
    <property type="project" value="TreeGrafter"/>
</dbReference>
<feature type="transmembrane region" description="Helical" evidence="7">
    <location>
        <begin position="55"/>
        <end position="74"/>
    </location>
</feature>
<evidence type="ECO:0000256" key="7">
    <source>
        <dbReference type="SAM" id="Phobius"/>
    </source>
</evidence>
<gene>
    <name evidence="9" type="ORF">MBESOW_P1288</name>
</gene>
<keyword evidence="6" id="KW-0482">Metalloprotease</keyword>
<keyword evidence="5" id="KW-0862">Zinc</keyword>
<evidence type="ECO:0000256" key="2">
    <source>
        <dbReference type="ARBA" id="ARBA00022670"/>
    </source>
</evidence>
<dbReference type="EMBL" id="BBQY01000004">
    <property type="protein sequence ID" value="GBH30035.1"/>
    <property type="molecule type" value="Genomic_DNA"/>
</dbReference>
<sequence length="500" mass="54588">MAAYVRPIKAGSLAHEQAPLLIRSCPVGSGVFRLARRFTGGSWPAWHGRRVMVRLIRWLALLLGVFMLMARPALAQSILRDAETEAFMADMSAPLVKAAGMAPRNVQVLVINDPEINAFVAGGQYVWVHSGLIAQADNVNQLQGVVAHELGHIEGGHIVRFGEGIREATGVTLLSLVLGAAAIAAGGAEAGMGIMGLGQQAAMSKFLAFSRGQESSADLAGARYLSTAGISGRGSLEFFKKLQNQEYRLAIPQDNSYGRTHPLSGERINVLREVYTVDPAWDKPVDKALEARFERIKAKLVGFVSEPTQTLIKYPESDQSIPAHYARAYAWHKSAYPQRALHEADALLAAMPDDPYFLELKGQILLESGRPKDAIAPLREAVRLTNQPLISVLLAHALIATEDEANFAEAEQVLRLAVARDRENPFAWYQLGVVYERRGDTPRAALATAERYAMMGQHPMALRSADAAMQGLKPGTVDYLRAQDIAMVSRAAIEQQRKKR</sequence>
<comment type="cofactor">
    <cofactor evidence="1">
        <name>Zn(2+)</name>
        <dbReference type="ChEBI" id="CHEBI:29105"/>
    </cofactor>
</comment>
<feature type="domain" description="Peptidase M48" evidence="8">
    <location>
        <begin position="93"/>
        <end position="273"/>
    </location>
</feature>
<dbReference type="STRING" id="1192759.GCA_000277525_00590"/>
<dbReference type="InterPro" id="IPR001915">
    <property type="entry name" value="Peptidase_M48"/>
</dbReference>
<protein>
    <recommendedName>
        <fullName evidence="8">Peptidase M48 domain-containing protein</fullName>
    </recommendedName>
</protein>
<reference evidence="9 10" key="1">
    <citation type="submission" date="2014-12" db="EMBL/GenBank/DDBJ databases">
        <title>Whole genome sequencing of Sphingobium xenophagum OW59.</title>
        <authorList>
            <person name="Ohta Y."/>
            <person name="Nishi S."/>
            <person name="Hatada Y."/>
        </authorList>
    </citation>
    <scope>NUCLEOTIDE SEQUENCE [LARGE SCALE GENOMIC DNA]</scope>
    <source>
        <strain evidence="9 10">OW59</strain>
    </source>
</reference>
<dbReference type="GO" id="GO:0046872">
    <property type="term" value="F:metal ion binding"/>
    <property type="evidence" value="ECO:0007669"/>
    <property type="project" value="UniProtKB-KW"/>
</dbReference>
<dbReference type="GO" id="GO:0016020">
    <property type="term" value="C:membrane"/>
    <property type="evidence" value="ECO:0007669"/>
    <property type="project" value="TreeGrafter"/>
</dbReference>
<proteinExistence type="predicted"/>
<name>A0A401J086_SPHXE</name>
<evidence type="ECO:0000256" key="3">
    <source>
        <dbReference type="ARBA" id="ARBA00022723"/>
    </source>
</evidence>
<comment type="caution">
    <text evidence="9">The sequence shown here is derived from an EMBL/GenBank/DDBJ whole genome shotgun (WGS) entry which is preliminary data.</text>
</comment>
<dbReference type="InterPro" id="IPR011990">
    <property type="entry name" value="TPR-like_helical_dom_sf"/>
</dbReference>
<keyword evidence="7" id="KW-0812">Transmembrane</keyword>
<keyword evidence="7" id="KW-1133">Transmembrane helix</keyword>
<dbReference type="Pfam" id="PF13432">
    <property type="entry name" value="TPR_16"/>
    <property type="match status" value="2"/>
</dbReference>
<keyword evidence="2" id="KW-0645">Protease</keyword>
<dbReference type="SUPFAM" id="SSF48452">
    <property type="entry name" value="TPR-like"/>
    <property type="match status" value="1"/>
</dbReference>
<keyword evidence="10" id="KW-1185">Reference proteome</keyword>
<organism evidence="9 10">
    <name type="scientific">Sphingobium xenophagum</name>
    <dbReference type="NCBI Taxonomy" id="121428"/>
    <lineage>
        <taxon>Bacteria</taxon>
        <taxon>Pseudomonadati</taxon>
        <taxon>Pseudomonadota</taxon>
        <taxon>Alphaproteobacteria</taxon>
        <taxon>Sphingomonadales</taxon>
        <taxon>Sphingomonadaceae</taxon>
        <taxon>Sphingobium</taxon>
    </lineage>
</organism>
<evidence type="ECO:0000256" key="4">
    <source>
        <dbReference type="ARBA" id="ARBA00022801"/>
    </source>
</evidence>
<dbReference type="Proteomes" id="UP000290975">
    <property type="component" value="Unassembled WGS sequence"/>
</dbReference>
<evidence type="ECO:0000313" key="10">
    <source>
        <dbReference type="Proteomes" id="UP000290975"/>
    </source>
</evidence>
<evidence type="ECO:0000256" key="6">
    <source>
        <dbReference type="ARBA" id="ARBA00023049"/>
    </source>
</evidence>
<dbReference type="AlphaFoldDB" id="A0A401J086"/>
<keyword evidence="7" id="KW-0472">Membrane</keyword>
<evidence type="ECO:0000259" key="8">
    <source>
        <dbReference type="Pfam" id="PF01435"/>
    </source>
</evidence>
<keyword evidence="3" id="KW-0479">Metal-binding</keyword>
<evidence type="ECO:0000313" key="9">
    <source>
        <dbReference type="EMBL" id="GBH30035.1"/>
    </source>
</evidence>
<dbReference type="Pfam" id="PF01435">
    <property type="entry name" value="Peptidase_M48"/>
    <property type="match status" value="1"/>
</dbReference>
<keyword evidence="4" id="KW-0378">Hydrolase</keyword>
<dbReference type="GO" id="GO:0004222">
    <property type="term" value="F:metalloendopeptidase activity"/>
    <property type="evidence" value="ECO:0007669"/>
    <property type="project" value="InterPro"/>
</dbReference>
<evidence type="ECO:0000256" key="5">
    <source>
        <dbReference type="ARBA" id="ARBA00022833"/>
    </source>
</evidence>
<dbReference type="PANTHER" id="PTHR22726:SF1">
    <property type="entry name" value="METALLOENDOPEPTIDASE OMA1, MITOCHONDRIAL"/>
    <property type="match status" value="1"/>
</dbReference>
<evidence type="ECO:0000256" key="1">
    <source>
        <dbReference type="ARBA" id="ARBA00001947"/>
    </source>
</evidence>